<dbReference type="Gene3D" id="3.40.50.280">
    <property type="entry name" value="Cobalamin-binding domain"/>
    <property type="match status" value="1"/>
</dbReference>
<dbReference type="PROSITE" id="PS50974">
    <property type="entry name" value="ADOMET_ACTIVATION"/>
    <property type="match status" value="1"/>
</dbReference>
<dbReference type="CDD" id="cd02069">
    <property type="entry name" value="methionine_synthase_B12_BD"/>
    <property type="match status" value="1"/>
</dbReference>
<evidence type="ECO:0000313" key="28">
    <source>
        <dbReference type="Proteomes" id="UP000037460"/>
    </source>
</evidence>
<dbReference type="GO" id="GO:0031419">
    <property type="term" value="F:cobalamin binding"/>
    <property type="evidence" value="ECO:0007669"/>
    <property type="project" value="UniProtKB-KW"/>
</dbReference>
<dbReference type="SUPFAM" id="SSF51717">
    <property type="entry name" value="Dihydropteroate synthetase-like"/>
    <property type="match status" value="1"/>
</dbReference>
<keyword evidence="19" id="KW-0802">TPR repeat</keyword>
<evidence type="ECO:0000259" key="25">
    <source>
        <dbReference type="PROSITE" id="PS51332"/>
    </source>
</evidence>
<dbReference type="EMBL" id="JWZX01002588">
    <property type="protein sequence ID" value="KOO28302.1"/>
    <property type="molecule type" value="Genomic_DNA"/>
</dbReference>
<dbReference type="Pfam" id="PF02574">
    <property type="entry name" value="S-methyl_trans"/>
    <property type="match status" value="1"/>
</dbReference>
<feature type="domain" description="AdoMet activation" evidence="24">
    <location>
        <begin position="1414"/>
        <end position="1750"/>
    </location>
</feature>
<dbReference type="UniPathway" id="UPA00051">
    <property type="reaction ID" value="UER00081"/>
</dbReference>
<evidence type="ECO:0000313" key="27">
    <source>
        <dbReference type="EMBL" id="KOO28302.1"/>
    </source>
</evidence>
<dbReference type="Gene3D" id="3.20.20.20">
    <property type="entry name" value="Dihydropteroate synthase-like"/>
    <property type="match status" value="1"/>
</dbReference>
<dbReference type="SMART" id="SM00028">
    <property type="entry name" value="TPR"/>
    <property type="match status" value="3"/>
</dbReference>
<dbReference type="PANTHER" id="PTHR45833">
    <property type="entry name" value="METHIONINE SYNTHASE"/>
    <property type="match status" value="1"/>
</dbReference>
<comment type="caution">
    <text evidence="27">The sequence shown here is derived from an EMBL/GenBank/DDBJ whole genome shotgun (WGS) entry which is preliminary data.</text>
</comment>
<dbReference type="InterPro" id="IPR011822">
    <property type="entry name" value="MetH"/>
</dbReference>
<evidence type="ECO:0000256" key="4">
    <source>
        <dbReference type="ARBA" id="ARBA00010398"/>
    </source>
</evidence>
<evidence type="ECO:0000256" key="1">
    <source>
        <dbReference type="ARBA" id="ARBA00001947"/>
    </source>
</evidence>
<evidence type="ECO:0000259" key="23">
    <source>
        <dbReference type="PROSITE" id="PS50972"/>
    </source>
</evidence>
<comment type="pathway">
    <text evidence="3">Amino-acid biosynthesis; L-methionine biosynthesis via de novo pathway; L-methionine from L-homocysteine (MetH route): step 1/1.</text>
</comment>
<evidence type="ECO:0000256" key="20">
    <source>
        <dbReference type="PROSITE-ProRule" id="PRU00346"/>
    </source>
</evidence>
<feature type="region of interest" description="Disordered" evidence="21">
    <location>
        <begin position="367"/>
        <end position="387"/>
    </location>
</feature>
<dbReference type="GO" id="GO:0046653">
    <property type="term" value="P:tetrahydrofolate metabolic process"/>
    <property type="evidence" value="ECO:0007669"/>
    <property type="project" value="TreeGrafter"/>
</dbReference>
<keyword evidence="15" id="KW-0170">Cobalt</keyword>
<dbReference type="Pfam" id="PF02607">
    <property type="entry name" value="B12-binding_2"/>
    <property type="match status" value="1"/>
</dbReference>
<evidence type="ECO:0000256" key="19">
    <source>
        <dbReference type="PROSITE-ProRule" id="PRU00339"/>
    </source>
</evidence>
<evidence type="ECO:0000256" key="21">
    <source>
        <dbReference type="SAM" id="MobiDB-lite"/>
    </source>
</evidence>
<dbReference type="Gene3D" id="3.10.196.10">
    <property type="entry name" value="Vitamin B12-dependent methionine synthase, activation domain"/>
    <property type="match status" value="1"/>
</dbReference>
<feature type="domain" description="Hcy-binding" evidence="22">
    <location>
        <begin position="491"/>
        <end position="814"/>
    </location>
</feature>
<evidence type="ECO:0000256" key="16">
    <source>
        <dbReference type="ARBA" id="ARBA00030163"/>
    </source>
</evidence>
<dbReference type="GO" id="GO:0032259">
    <property type="term" value="P:methylation"/>
    <property type="evidence" value="ECO:0007669"/>
    <property type="project" value="UniProtKB-KW"/>
</dbReference>
<dbReference type="GO" id="GO:0008270">
    <property type="term" value="F:zinc ion binding"/>
    <property type="evidence" value="ECO:0007669"/>
    <property type="project" value="InterPro"/>
</dbReference>
<dbReference type="SUPFAM" id="SSF56507">
    <property type="entry name" value="Methionine synthase activation domain-like"/>
    <property type="match status" value="1"/>
</dbReference>
<evidence type="ECO:0000256" key="17">
    <source>
        <dbReference type="ARBA" id="ARBA00031040"/>
    </source>
</evidence>
<feature type="domain" description="B12-binding" evidence="25">
    <location>
        <begin position="1262"/>
        <end position="1398"/>
    </location>
</feature>
<comment type="similarity">
    <text evidence="4">Belongs to the vitamin-B12 dependent methionine synthase family.</text>
</comment>
<dbReference type="Gene3D" id="3.20.20.330">
    <property type="entry name" value="Homocysteine-binding-like domain"/>
    <property type="match status" value="1"/>
</dbReference>
<dbReference type="InterPro" id="IPR036724">
    <property type="entry name" value="Cobalamin-bd_sf"/>
</dbReference>
<dbReference type="SUPFAM" id="SSF52242">
    <property type="entry name" value="Cobalamin (vitamin B12)-binding domain"/>
    <property type="match status" value="1"/>
</dbReference>
<evidence type="ECO:0000256" key="3">
    <source>
        <dbReference type="ARBA" id="ARBA00005178"/>
    </source>
</evidence>
<keyword evidence="13 18" id="KW-0862">Zinc</keyword>
<keyword evidence="6 20" id="KW-0489">Methyltransferase</keyword>
<keyword evidence="7" id="KW-0028">Amino-acid biosynthesis</keyword>
<protein>
    <recommendedName>
        <fullName evidence="5">methionine synthase</fullName>
        <ecNumber evidence="5">2.1.1.13</ecNumber>
    </recommendedName>
    <alternativeName>
        <fullName evidence="17">5-methyltetrahydrofolate--homocysteine methyltransferase</fullName>
    </alternativeName>
    <alternativeName>
        <fullName evidence="16">Vitamin-B12 dependent methionine synthase</fullName>
    </alternativeName>
</protein>
<name>A0A0M0JPS7_9EUKA</name>
<comment type="cofactor">
    <cofactor evidence="1 18">
        <name>Zn(2+)</name>
        <dbReference type="ChEBI" id="CHEBI:29105"/>
    </cofactor>
</comment>
<dbReference type="InterPro" id="IPR037010">
    <property type="entry name" value="VitB12-dep_Met_synth_activ_sf"/>
</dbReference>
<dbReference type="SUPFAM" id="SSF82282">
    <property type="entry name" value="Homocysteine S-methyltransferase"/>
    <property type="match status" value="1"/>
</dbReference>
<dbReference type="InterPro" id="IPR019734">
    <property type="entry name" value="TPR_rpt"/>
</dbReference>
<evidence type="ECO:0000256" key="11">
    <source>
        <dbReference type="ARBA" id="ARBA00022723"/>
    </source>
</evidence>
<dbReference type="Gene3D" id="1.10.288.10">
    <property type="entry name" value="Cobalamin-dependent Methionine Synthase, domain 2"/>
    <property type="match status" value="1"/>
</dbReference>
<evidence type="ECO:0000256" key="7">
    <source>
        <dbReference type="ARBA" id="ARBA00022605"/>
    </source>
</evidence>
<dbReference type="GO" id="GO:0050667">
    <property type="term" value="P:homocysteine metabolic process"/>
    <property type="evidence" value="ECO:0007669"/>
    <property type="project" value="TreeGrafter"/>
</dbReference>
<accession>A0A0M0JPS7</accession>
<proteinExistence type="inferred from homology"/>
<dbReference type="Pfam" id="PF02310">
    <property type="entry name" value="B12-binding"/>
    <property type="match status" value="1"/>
</dbReference>
<dbReference type="InterPro" id="IPR050554">
    <property type="entry name" value="Met_Synthase/Corrinoid"/>
</dbReference>
<dbReference type="SMART" id="SM01018">
    <property type="entry name" value="B12-binding_2"/>
    <property type="match status" value="1"/>
</dbReference>
<dbReference type="InterPro" id="IPR000489">
    <property type="entry name" value="Pterin-binding_dom"/>
</dbReference>
<dbReference type="GO" id="GO:0008705">
    <property type="term" value="F:methionine synthase activity"/>
    <property type="evidence" value="ECO:0007669"/>
    <property type="project" value="UniProtKB-EC"/>
</dbReference>
<keyword evidence="11 18" id="KW-0479">Metal-binding</keyword>
<dbReference type="SUPFAM" id="SSF47644">
    <property type="entry name" value="Methionine synthase domain"/>
    <property type="match status" value="1"/>
</dbReference>
<dbReference type="OrthoDB" id="261426at2759"/>
<evidence type="ECO:0000259" key="22">
    <source>
        <dbReference type="PROSITE" id="PS50970"/>
    </source>
</evidence>
<evidence type="ECO:0000256" key="9">
    <source>
        <dbReference type="ARBA" id="ARBA00022679"/>
    </source>
</evidence>
<feature type="binding site" evidence="18">
    <location>
        <position position="799"/>
    </location>
    <ligand>
        <name>Zn(2+)</name>
        <dbReference type="ChEBI" id="CHEBI:29105"/>
    </ligand>
</feature>
<dbReference type="PROSITE" id="PS51332">
    <property type="entry name" value="B12_BINDING"/>
    <property type="match status" value="1"/>
</dbReference>
<dbReference type="FunFam" id="3.20.20.330:FF:000001">
    <property type="entry name" value="Methionine synthase"/>
    <property type="match status" value="1"/>
</dbReference>
<evidence type="ECO:0000256" key="13">
    <source>
        <dbReference type="ARBA" id="ARBA00022833"/>
    </source>
</evidence>
<evidence type="ECO:0000259" key="24">
    <source>
        <dbReference type="PROSITE" id="PS50974"/>
    </source>
</evidence>
<evidence type="ECO:0000256" key="12">
    <source>
        <dbReference type="ARBA" id="ARBA00022737"/>
    </source>
</evidence>
<dbReference type="PROSITE" id="PS51337">
    <property type="entry name" value="B12_BINDING_NTER"/>
    <property type="match status" value="1"/>
</dbReference>
<dbReference type="InterPro" id="IPR036594">
    <property type="entry name" value="Meth_synthase_dom"/>
</dbReference>
<feature type="repeat" description="TPR" evidence="19">
    <location>
        <begin position="124"/>
        <end position="157"/>
    </location>
</feature>
<dbReference type="PANTHER" id="PTHR45833:SF1">
    <property type="entry name" value="METHIONINE SYNTHASE"/>
    <property type="match status" value="1"/>
</dbReference>
<evidence type="ECO:0000259" key="26">
    <source>
        <dbReference type="PROSITE" id="PS51337"/>
    </source>
</evidence>
<evidence type="ECO:0000256" key="5">
    <source>
        <dbReference type="ARBA" id="ARBA00012032"/>
    </source>
</evidence>
<evidence type="ECO:0000256" key="8">
    <source>
        <dbReference type="ARBA" id="ARBA00022628"/>
    </source>
</evidence>
<keyword evidence="28" id="KW-1185">Reference proteome</keyword>
<dbReference type="PROSITE" id="PS50972">
    <property type="entry name" value="PTERIN_BINDING"/>
    <property type="match status" value="1"/>
</dbReference>
<dbReference type="Pfam" id="PF00809">
    <property type="entry name" value="Pterin_bind"/>
    <property type="match status" value="1"/>
</dbReference>
<organism evidence="27 28">
    <name type="scientific">Chrysochromulina tobinii</name>
    <dbReference type="NCBI Taxonomy" id="1460289"/>
    <lineage>
        <taxon>Eukaryota</taxon>
        <taxon>Haptista</taxon>
        <taxon>Haptophyta</taxon>
        <taxon>Prymnesiophyceae</taxon>
        <taxon>Prymnesiales</taxon>
        <taxon>Chrysochromulinaceae</taxon>
        <taxon>Chrysochromulina</taxon>
    </lineage>
</organism>
<feature type="binding site" evidence="18">
    <location>
        <position position="800"/>
    </location>
    <ligand>
        <name>Zn(2+)</name>
        <dbReference type="ChEBI" id="CHEBI:29105"/>
    </ligand>
</feature>
<keyword evidence="12" id="KW-0677">Repeat</keyword>
<feature type="binding site" evidence="18">
    <location>
        <position position="736"/>
    </location>
    <ligand>
        <name>Zn(2+)</name>
        <dbReference type="ChEBI" id="CHEBI:29105"/>
    </ligand>
</feature>
<dbReference type="InterPro" id="IPR033706">
    <property type="entry name" value="Met_synthase_B12-bd"/>
</dbReference>
<keyword evidence="9 20" id="KW-0808">Transferase</keyword>
<dbReference type="InterPro" id="IPR011990">
    <property type="entry name" value="TPR-like_helical_dom_sf"/>
</dbReference>
<dbReference type="GO" id="GO:0005829">
    <property type="term" value="C:cytosol"/>
    <property type="evidence" value="ECO:0007669"/>
    <property type="project" value="TreeGrafter"/>
</dbReference>
<gene>
    <name evidence="27" type="ORF">Ctob_004248</name>
</gene>
<dbReference type="PROSITE" id="PS50005">
    <property type="entry name" value="TPR"/>
    <property type="match status" value="1"/>
</dbReference>
<keyword evidence="10" id="KW-0949">S-adenosyl-L-methionine</keyword>
<dbReference type="EC" id="2.1.1.13" evidence="5"/>
<dbReference type="FunFam" id="3.40.50.280:FF:000001">
    <property type="entry name" value="Methionine synthase"/>
    <property type="match status" value="1"/>
</dbReference>
<dbReference type="Proteomes" id="UP000037460">
    <property type="component" value="Unassembled WGS sequence"/>
</dbReference>
<dbReference type="CDD" id="cd00740">
    <property type="entry name" value="MeTr"/>
    <property type="match status" value="1"/>
</dbReference>
<dbReference type="FunFam" id="3.20.20.20:FF:000002">
    <property type="entry name" value="Methionine synthase"/>
    <property type="match status" value="1"/>
</dbReference>
<dbReference type="NCBIfam" id="NF007024">
    <property type="entry name" value="PRK09490.1"/>
    <property type="match status" value="1"/>
</dbReference>
<dbReference type="FunFam" id="1.10.1240.10:FF:000001">
    <property type="entry name" value="Methionine synthase"/>
    <property type="match status" value="1"/>
</dbReference>
<dbReference type="Gene3D" id="1.10.1240.10">
    <property type="entry name" value="Methionine synthase domain"/>
    <property type="match status" value="1"/>
</dbReference>
<keyword evidence="14" id="KW-0486">Methionine biosynthesis</keyword>
<evidence type="ECO:0000256" key="14">
    <source>
        <dbReference type="ARBA" id="ARBA00023167"/>
    </source>
</evidence>
<evidence type="ECO:0000256" key="2">
    <source>
        <dbReference type="ARBA" id="ARBA00001956"/>
    </source>
</evidence>
<dbReference type="SUPFAM" id="SSF48452">
    <property type="entry name" value="TPR-like"/>
    <property type="match status" value="1"/>
</dbReference>
<dbReference type="InterPro" id="IPR036589">
    <property type="entry name" value="HCY_dom_sf"/>
</dbReference>
<dbReference type="InterPro" id="IPR006158">
    <property type="entry name" value="Cobalamin-bd"/>
</dbReference>
<comment type="cofactor">
    <cofactor evidence="2">
        <name>methylcob(III)alamin</name>
        <dbReference type="ChEBI" id="CHEBI:28115"/>
    </cofactor>
</comment>
<dbReference type="Pfam" id="PF02965">
    <property type="entry name" value="Met_synt_B12"/>
    <property type="match status" value="1"/>
</dbReference>
<dbReference type="Gene3D" id="1.25.40.10">
    <property type="entry name" value="Tetratricopeptide repeat domain"/>
    <property type="match status" value="1"/>
</dbReference>
<dbReference type="PROSITE" id="PS50970">
    <property type="entry name" value="HCY"/>
    <property type="match status" value="1"/>
</dbReference>
<feature type="domain" description="Pterin-binding" evidence="23">
    <location>
        <begin position="852"/>
        <end position="1114"/>
    </location>
</feature>
<sequence length="1752" mass="194100">MESARALEMLAGRFESVEASRQFALLAKGQGNDFYAKGEYQAAEKCYTLALETAGATMKGDWLGEHMKPHAEGRDLLADRTLLLPASEIAACYSNRAACHLALHAFVAAEFDATLALELRPDYAKALFRRGLAREALGEFSRACDDMRRVLILDPSVKDAEQAIPRLDKLTLKKKEERMLAPPTPPPSMASPLVTTVRAEPLKIADYDPKQPVLAQVLANRKALLTIHQSGQLAARHIADYKKFLSSLTRRLNEQQPEIERRTMRLKAKQAAQGSRHTADCEHAVRKQQAIIEQWNQEKHIFDKELAWLVSLPAYQHTQAIVKNKFRVDSSGEFYDVEEFEAEQEEIFGGSFEDMCRKMELEDKDRVQKKKLGGQQGAGQGAPDPEFDLKIGDRPPSHFAMDKTAIAAAVQKEIERQQANVDYDALSEEELTQVIESLTKKLALCKATAEARGVAGGAPKAAPKKVAQKVEGNWPDLPWGLAGKQDAKKIHDYLTKCMKERIMIIDGAMGTTIQQYKFTEEDFRMEMFKDCPPTQELKGNNDLLVFTQPDTIREIHRRYYEAGADICETNTFSGTVIAQADYAMEHVVYDMNKKACELAVDAAKEITAKEPHRPRLVAGAIGPTNRTLSISPSVEDPGFRNCTWDEVVAAYKTQVAGLIDGGAHILLVETIFDTLNAKAALYAIDEYYEESGCPRLPVMISGTIVDMSGRTLSGQTTEAFYVSVQHAKPICIGLNCALGADQMLPFMQALSNVAECFVHSYPNAGLPNAMGGYDETPESFAKSVKLFLDTGLVNALGGCCGTTPEHIAAVNKMVMDAIANGTPFRPRERPPPFTEMRISGLEPLTVNKSLGFMNIGERCNIAGSAKYKKLILNGEYDKALEIARQQAESGAQVIDVNMDEGLLDGEFAMKKFLNMLIPEPDISKLPLCIDSSKFHIVEAGLKCCQGKCIVNSISLKEGEEEFIRKAKIVKRYGAAVVVMAFDEKGQAAGYEEKISMCKRAYDILVSPKVDFPPWDIIFDPNILTIATGLAEHNNYGKDFILATKWITENLPGAKVSGGVSNLSFGFRGLLDLREAIHAVFLYHAIKNGMTMGIVNAGAMPIYEDIPQPMRDYIEEVVLNQSADGEHVERLLKFAEEQKENKDNKGSSGPKKDALEWRSKPVNARLTHALVKGIAEFIEEDTEEARHLFPTNLEVIEGPLMEGMNVVGDLFGAGKMFLPQVIKSARVMKKAVAYLLPFMEAEKAKAAAERKAAGLAEIEEKGKGVVVMATVKGDVHDIGKNIVGVVLGCNNYTIVDIGVMCNSRDILQACVDHKADILGCSGLITPSLDEMVTVAKEMERTGLRIPLLIGGATTSKMHTAVKVSPNYPSGFAMHVLDASRAVSVCESLLNDKKRAEFMEDVREQYEEMREDHYRSLASRKFLSLEKARAKMLVVDWKATAIPTPKLLGVKVFKDYDLKEMLPYIDWNPFFQVWQLRGKYPNRGYPKIFNDETVGEEAKKLHNDALKLIDEIIANKTLQANGVVGIWPANSVGDDIEVYKPDGSGVKLGTFHTLRQQEEREEATYYAMSDFVAPKTSGKTDYIGAFAVSAGFGCEEVCAKLREQNDDYKGIMMEAVADRLAEAFAELLHHKIRKELWGYAPDEKLSADDMLKMKYQGIRPAPGYPTQPDHTEKKFMWELIQADKNCDIQLTDSLAMLPAASVSALVFANECASYFQVGKVCKDQMVDYAARKGQSLEVTEKWMGPYLGYDSDAK</sequence>
<feature type="domain" description="B12-binding N-terminal" evidence="26">
    <location>
        <begin position="1152"/>
        <end position="1246"/>
    </location>
</feature>
<dbReference type="InterPro" id="IPR011005">
    <property type="entry name" value="Dihydropteroate_synth-like_sf"/>
</dbReference>
<evidence type="ECO:0000256" key="15">
    <source>
        <dbReference type="ARBA" id="ARBA00023285"/>
    </source>
</evidence>
<dbReference type="NCBIfam" id="TIGR02082">
    <property type="entry name" value="metH"/>
    <property type="match status" value="1"/>
</dbReference>
<evidence type="ECO:0000256" key="18">
    <source>
        <dbReference type="PROSITE-ProRule" id="PRU00333"/>
    </source>
</evidence>
<keyword evidence="8" id="KW-0846">Cobalamin</keyword>
<dbReference type="InterPro" id="IPR003726">
    <property type="entry name" value="HCY_dom"/>
</dbReference>
<dbReference type="InterPro" id="IPR003759">
    <property type="entry name" value="Cbl-bd_cap"/>
</dbReference>
<evidence type="ECO:0000256" key="10">
    <source>
        <dbReference type="ARBA" id="ARBA00022691"/>
    </source>
</evidence>
<dbReference type="InterPro" id="IPR004223">
    <property type="entry name" value="VitB12-dep_Met_synth_activ_dom"/>
</dbReference>
<evidence type="ECO:0000256" key="6">
    <source>
        <dbReference type="ARBA" id="ARBA00022603"/>
    </source>
</evidence>
<feature type="region of interest" description="Disordered" evidence="21">
    <location>
        <begin position="1135"/>
        <end position="1155"/>
    </location>
</feature>
<reference evidence="28" key="1">
    <citation type="journal article" date="2015" name="PLoS Genet.">
        <title>Genome Sequence and Transcriptome Analyses of Chrysochromulina tobin: Metabolic Tools for Enhanced Algal Fitness in the Prominent Order Prymnesiales (Haptophyceae).</title>
        <authorList>
            <person name="Hovde B.T."/>
            <person name="Deodato C.R."/>
            <person name="Hunsperger H.M."/>
            <person name="Ryken S.A."/>
            <person name="Yost W."/>
            <person name="Jha R.K."/>
            <person name="Patterson J."/>
            <person name="Monnat R.J. Jr."/>
            <person name="Barlow S.B."/>
            <person name="Starkenburg S.R."/>
            <person name="Cattolico R.A."/>
        </authorList>
    </citation>
    <scope>NUCLEOTIDE SEQUENCE</scope>
    <source>
        <strain evidence="28">CCMP291</strain>
    </source>
</reference>